<dbReference type="InterPro" id="IPR013096">
    <property type="entry name" value="Cupin_2"/>
</dbReference>
<evidence type="ECO:0000313" key="4">
    <source>
        <dbReference type="Proteomes" id="UP000585272"/>
    </source>
</evidence>
<dbReference type="GO" id="GO:0003677">
    <property type="term" value="F:DNA binding"/>
    <property type="evidence" value="ECO:0007669"/>
    <property type="project" value="UniProtKB-KW"/>
</dbReference>
<dbReference type="Gene3D" id="1.10.260.40">
    <property type="entry name" value="lambda repressor-like DNA-binding domains"/>
    <property type="match status" value="1"/>
</dbReference>
<dbReference type="Pfam" id="PF01381">
    <property type="entry name" value="HTH_3"/>
    <property type="match status" value="1"/>
</dbReference>
<evidence type="ECO:0000256" key="1">
    <source>
        <dbReference type="ARBA" id="ARBA00023125"/>
    </source>
</evidence>
<evidence type="ECO:0000259" key="2">
    <source>
        <dbReference type="PROSITE" id="PS50943"/>
    </source>
</evidence>
<proteinExistence type="predicted"/>
<dbReference type="InterPro" id="IPR011051">
    <property type="entry name" value="RmlC_Cupin_sf"/>
</dbReference>
<dbReference type="GO" id="GO:0003700">
    <property type="term" value="F:DNA-binding transcription factor activity"/>
    <property type="evidence" value="ECO:0007669"/>
    <property type="project" value="TreeGrafter"/>
</dbReference>
<dbReference type="CDD" id="cd02209">
    <property type="entry name" value="cupin_XRE_C"/>
    <property type="match status" value="1"/>
</dbReference>
<dbReference type="RefSeq" id="WP_183340824.1">
    <property type="nucleotide sequence ID" value="NZ_JACHNU010000001.1"/>
</dbReference>
<keyword evidence="1" id="KW-0238">DNA-binding</keyword>
<dbReference type="InterPro" id="IPR001387">
    <property type="entry name" value="Cro/C1-type_HTH"/>
</dbReference>
<dbReference type="GO" id="GO:0005829">
    <property type="term" value="C:cytosol"/>
    <property type="evidence" value="ECO:0007669"/>
    <property type="project" value="TreeGrafter"/>
</dbReference>
<gene>
    <name evidence="3" type="ORF">BDZ31_001674</name>
</gene>
<dbReference type="SUPFAM" id="SSF47413">
    <property type="entry name" value="lambda repressor-like DNA-binding domains"/>
    <property type="match status" value="1"/>
</dbReference>
<dbReference type="InterPro" id="IPR010982">
    <property type="entry name" value="Lambda_DNA-bd_dom_sf"/>
</dbReference>
<protein>
    <submittedName>
        <fullName evidence="3">Transcriptional regulator with XRE-family HTH domain</fullName>
    </submittedName>
</protein>
<dbReference type="InterPro" id="IPR050807">
    <property type="entry name" value="TransReg_Diox_bact_type"/>
</dbReference>
<dbReference type="CDD" id="cd00093">
    <property type="entry name" value="HTH_XRE"/>
    <property type="match status" value="1"/>
</dbReference>
<dbReference type="AlphaFoldDB" id="A0A840ICY0"/>
<dbReference type="Gene3D" id="2.60.120.10">
    <property type="entry name" value="Jelly Rolls"/>
    <property type="match status" value="1"/>
</dbReference>
<dbReference type="PROSITE" id="PS50943">
    <property type="entry name" value="HTH_CROC1"/>
    <property type="match status" value="1"/>
</dbReference>
<dbReference type="SMART" id="SM00530">
    <property type="entry name" value="HTH_XRE"/>
    <property type="match status" value="1"/>
</dbReference>
<dbReference type="SUPFAM" id="SSF51182">
    <property type="entry name" value="RmlC-like cupins"/>
    <property type="match status" value="1"/>
</dbReference>
<evidence type="ECO:0000313" key="3">
    <source>
        <dbReference type="EMBL" id="MBB4662101.1"/>
    </source>
</evidence>
<reference evidence="3 4" key="1">
    <citation type="submission" date="2020-08" db="EMBL/GenBank/DDBJ databases">
        <title>Genomic Encyclopedia of Archaeal and Bacterial Type Strains, Phase II (KMG-II): from individual species to whole genera.</title>
        <authorList>
            <person name="Goeker M."/>
        </authorList>
    </citation>
    <scope>NUCLEOTIDE SEQUENCE [LARGE SCALE GENOMIC DNA]</scope>
    <source>
        <strain evidence="3 4">DSM 23288</strain>
    </source>
</reference>
<accession>A0A840ICY0</accession>
<organism evidence="3 4">
    <name type="scientific">Conexibacter arvalis</name>
    <dbReference type="NCBI Taxonomy" id="912552"/>
    <lineage>
        <taxon>Bacteria</taxon>
        <taxon>Bacillati</taxon>
        <taxon>Actinomycetota</taxon>
        <taxon>Thermoleophilia</taxon>
        <taxon>Solirubrobacterales</taxon>
        <taxon>Conexibacteraceae</taxon>
        <taxon>Conexibacter</taxon>
    </lineage>
</organism>
<comment type="caution">
    <text evidence="3">The sequence shown here is derived from an EMBL/GenBank/DDBJ whole genome shotgun (WGS) entry which is preliminary data.</text>
</comment>
<dbReference type="PANTHER" id="PTHR46797:SF1">
    <property type="entry name" value="METHYLPHOSPHONATE SYNTHASE"/>
    <property type="match status" value="1"/>
</dbReference>
<dbReference type="EMBL" id="JACHNU010000001">
    <property type="protein sequence ID" value="MBB4662101.1"/>
    <property type="molecule type" value="Genomic_DNA"/>
</dbReference>
<dbReference type="Proteomes" id="UP000585272">
    <property type="component" value="Unassembled WGS sequence"/>
</dbReference>
<keyword evidence="4" id="KW-1185">Reference proteome</keyword>
<sequence length="186" mass="20470">MTATSEPVGVGERLRTIRTRRRLTLRDVAERSGLSESFVSQLERGRANASIASLQKLTDALGTTLADLFMPGRGPGTRVLREHERPHLGYGILGRKYLLTPTPLEHLEVFIGRFDEGGSTGEPVAHGDSDELFLVMRGRFRLEVGSEVFVLETGDSVNYRSSSPHRAENIGQGRGDVMWVISPPSL</sequence>
<dbReference type="Pfam" id="PF07883">
    <property type="entry name" value="Cupin_2"/>
    <property type="match status" value="1"/>
</dbReference>
<dbReference type="InterPro" id="IPR014710">
    <property type="entry name" value="RmlC-like_jellyroll"/>
</dbReference>
<dbReference type="PANTHER" id="PTHR46797">
    <property type="entry name" value="HTH-TYPE TRANSCRIPTIONAL REGULATOR"/>
    <property type="match status" value="1"/>
</dbReference>
<feature type="domain" description="HTH cro/C1-type" evidence="2">
    <location>
        <begin position="14"/>
        <end position="68"/>
    </location>
</feature>
<name>A0A840ICY0_9ACTN</name>